<dbReference type="Pfam" id="PF00339">
    <property type="entry name" value="Arrestin_N"/>
    <property type="match status" value="1"/>
</dbReference>
<evidence type="ECO:0000259" key="4">
    <source>
        <dbReference type="SMART" id="SM01017"/>
    </source>
</evidence>
<dbReference type="Gene3D" id="2.60.40.640">
    <property type="match status" value="2"/>
</dbReference>
<dbReference type="SMART" id="SM01017">
    <property type="entry name" value="Arrestin_C"/>
    <property type="match status" value="1"/>
</dbReference>
<feature type="compositionally biased region" description="Low complexity" evidence="3">
    <location>
        <begin position="320"/>
        <end position="331"/>
    </location>
</feature>
<evidence type="ECO:0000313" key="5">
    <source>
        <dbReference type="EMBL" id="CAG9817415.1"/>
    </source>
</evidence>
<evidence type="ECO:0000256" key="1">
    <source>
        <dbReference type="ARBA" id="ARBA00005298"/>
    </source>
</evidence>
<sequence>MAQCKVWLDNYAGQYYPGSQIQGKVILNFNSQTTLRSVKIRLACREHTEWMGEESYLDPLTNERRDRQVLLQGDNDAFATELILYGGQTGTTALSAGQHIYPFNVTLPFDIPGTFNCEHGSVSYLLKAVVDRPMAFDYEDEIIFLVTALVDLNMLQKPELLESTSYSDDKTLCCWCCAEGPISIDVELPKRTQIPGETVNITARLTNMSNTNIEGVELKLKQKITCKVLYPSPDENLIENILISIDEVGLGAHGEHTYIFPVMLPMNVMIPNFTKCNLFSVDYKYKIVAKLPGVHSNLEIDMYPELGNIPIGQISGQPGGYPTAAAYPPSGEKGYQPHLAGPQGDSNPPYPQQGPPAGFVPPPGAVSVYPPAVPSAPPLNGDEQGFNSQLPPPSYDSLLSKK</sequence>
<dbReference type="PANTHER" id="PTHR11188">
    <property type="entry name" value="ARRESTIN DOMAIN CONTAINING PROTEIN"/>
    <property type="match status" value="1"/>
</dbReference>
<dbReference type="SUPFAM" id="SSF81296">
    <property type="entry name" value="E set domains"/>
    <property type="match status" value="2"/>
</dbReference>
<feature type="compositionally biased region" description="Pro residues" evidence="3">
    <location>
        <begin position="348"/>
        <end position="364"/>
    </location>
</feature>
<dbReference type="PANTHER" id="PTHR11188:SF176">
    <property type="entry name" value="ARRESTIN DOMAIN-CONTAINING PROTEIN 1"/>
    <property type="match status" value="1"/>
</dbReference>
<accession>A0A9N9SEP9</accession>
<dbReference type="InterPro" id="IPR011022">
    <property type="entry name" value="Arrestin_C-like"/>
</dbReference>
<dbReference type="Pfam" id="PF02752">
    <property type="entry name" value="Arrestin_C"/>
    <property type="match status" value="1"/>
</dbReference>
<reference evidence="5" key="2">
    <citation type="submission" date="2022-10" db="EMBL/GenBank/DDBJ databases">
        <authorList>
            <consortium name="ENA_rothamsted_submissions"/>
            <consortium name="culmorum"/>
            <person name="King R."/>
        </authorList>
    </citation>
    <scope>NUCLEOTIDE SEQUENCE</scope>
</reference>
<name>A0A9N9SEP9_PHACE</name>
<feature type="domain" description="Arrestin C-terminal-like" evidence="4">
    <location>
        <begin position="178"/>
        <end position="311"/>
    </location>
</feature>
<dbReference type="InterPro" id="IPR014756">
    <property type="entry name" value="Ig_E-set"/>
</dbReference>
<keyword evidence="6" id="KW-1185">Reference proteome</keyword>
<dbReference type="InterPro" id="IPR050357">
    <property type="entry name" value="Arrestin_domain-protein"/>
</dbReference>
<feature type="region of interest" description="Disordered" evidence="3">
    <location>
        <begin position="320"/>
        <end position="402"/>
    </location>
</feature>
<organism evidence="5 6">
    <name type="scientific">Phaedon cochleariae</name>
    <name type="common">Mustard beetle</name>
    <dbReference type="NCBI Taxonomy" id="80249"/>
    <lineage>
        <taxon>Eukaryota</taxon>
        <taxon>Metazoa</taxon>
        <taxon>Ecdysozoa</taxon>
        <taxon>Arthropoda</taxon>
        <taxon>Hexapoda</taxon>
        <taxon>Insecta</taxon>
        <taxon>Pterygota</taxon>
        <taxon>Neoptera</taxon>
        <taxon>Endopterygota</taxon>
        <taxon>Coleoptera</taxon>
        <taxon>Polyphaga</taxon>
        <taxon>Cucujiformia</taxon>
        <taxon>Chrysomeloidea</taxon>
        <taxon>Chrysomelidae</taxon>
        <taxon>Chrysomelinae</taxon>
        <taxon>Chrysomelini</taxon>
        <taxon>Phaedon</taxon>
    </lineage>
</organism>
<proteinExistence type="inferred from homology"/>
<evidence type="ECO:0000256" key="3">
    <source>
        <dbReference type="SAM" id="MobiDB-lite"/>
    </source>
</evidence>
<dbReference type="EMBL" id="OU896721">
    <property type="protein sequence ID" value="CAG9817415.1"/>
    <property type="molecule type" value="Genomic_DNA"/>
</dbReference>
<dbReference type="AlphaFoldDB" id="A0A9N9SEP9"/>
<dbReference type="Proteomes" id="UP001153737">
    <property type="component" value="Chromosome 15"/>
</dbReference>
<comment type="similarity">
    <text evidence="1">Belongs to the arrestin family.</text>
</comment>
<gene>
    <name evidence="5" type="ORF">PHAECO_LOCUS4779</name>
</gene>
<dbReference type="GO" id="GO:0005737">
    <property type="term" value="C:cytoplasm"/>
    <property type="evidence" value="ECO:0007669"/>
    <property type="project" value="TreeGrafter"/>
</dbReference>
<dbReference type="InterPro" id="IPR014752">
    <property type="entry name" value="Arrestin-like_C"/>
</dbReference>
<dbReference type="GO" id="GO:0015031">
    <property type="term" value="P:protein transport"/>
    <property type="evidence" value="ECO:0007669"/>
    <property type="project" value="TreeGrafter"/>
</dbReference>
<dbReference type="InterPro" id="IPR011021">
    <property type="entry name" value="Arrestin-like_N"/>
</dbReference>
<reference evidence="5" key="1">
    <citation type="submission" date="2022-01" db="EMBL/GenBank/DDBJ databases">
        <authorList>
            <person name="King R."/>
        </authorList>
    </citation>
    <scope>NUCLEOTIDE SEQUENCE</scope>
</reference>
<evidence type="ECO:0000256" key="2">
    <source>
        <dbReference type="ARBA" id="ARBA00022606"/>
    </source>
</evidence>
<protein>
    <recommendedName>
        <fullName evidence="4">Arrestin C-terminal-like domain-containing protein</fullName>
    </recommendedName>
</protein>
<dbReference type="OrthoDB" id="7785529at2759"/>
<evidence type="ECO:0000313" key="6">
    <source>
        <dbReference type="Proteomes" id="UP001153737"/>
    </source>
</evidence>
<keyword evidence="2" id="KW-0716">Sensory transduction</keyword>